<accession>A0A8X6YNJ3</accession>
<keyword evidence="2" id="KW-1133">Transmembrane helix</keyword>
<evidence type="ECO:0000256" key="2">
    <source>
        <dbReference type="SAM" id="Phobius"/>
    </source>
</evidence>
<feature type="transmembrane region" description="Helical" evidence="2">
    <location>
        <begin position="119"/>
        <end position="144"/>
    </location>
</feature>
<feature type="region of interest" description="Disordered" evidence="1">
    <location>
        <begin position="227"/>
        <end position="279"/>
    </location>
</feature>
<keyword evidence="4" id="KW-1185">Reference proteome</keyword>
<evidence type="ECO:0000313" key="4">
    <source>
        <dbReference type="Proteomes" id="UP000886998"/>
    </source>
</evidence>
<keyword evidence="2" id="KW-0812">Transmembrane</keyword>
<organism evidence="3 4">
    <name type="scientific">Trichonephila inaurata madagascariensis</name>
    <dbReference type="NCBI Taxonomy" id="2747483"/>
    <lineage>
        <taxon>Eukaryota</taxon>
        <taxon>Metazoa</taxon>
        <taxon>Ecdysozoa</taxon>
        <taxon>Arthropoda</taxon>
        <taxon>Chelicerata</taxon>
        <taxon>Arachnida</taxon>
        <taxon>Araneae</taxon>
        <taxon>Araneomorphae</taxon>
        <taxon>Entelegynae</taxon>
        <taxon>Araneoidea</taxon>
        <taxon>Nephilidae</taxon>
        <taxon>Trichonephila</taxon>
        <taxon>Trichonephila inaurata</taxon>
    </lineage>
</organism>
<dbReference type="EMBL" id="BMAV01020277">
    <property type="protein sequence ID" value="GFY73682.1"/>
    <property type="molecule type" value="Genomic_DNA"/>
</dbReference>
<evidence type="ECO:0000256" key="1">
    <source>
        <dbReference type="SAM" id="MobiDB-lite"/>
    </source>
</evidence>
<dbReference type="OrthoDB" id="6411265at2759"/>
<keyword evidence="2" id="KW-0472">Membrane</keyword>
<dbReference type="Proteomes" id="UP000886998">
    <property type="component" value="Unassembled WGS sequence"/>
</dbReference>
<gene>
    <name evidence="3" type="primary">AVEN_131504_1</name>
    <name evidence="3" type="ORF">TNIN_158901</name>
</gene>
<proteinExistence type="predicted"/>
<feature type="compositionally biased region" description="Polar residues" evidence="1">
    <location>
        <begin position="166"/>
        <end position="175"/>
    </location>
</feature>
<feature type="compositionally biased region" description="Polar residues" evidence="1">
    <location>
        <begin position="266"/>
        <end position="279"/>
    </location>
</feature>
<feature type="region of interest" description="Disordered" evidence="1">
    <location>
        <begin position="154"/>
        <end position="177"/>
    </location>
</feature>
<comment type="caution">
    <text evidence="3">The sequence shown here is derived from an EMBL/GenBank/DDBJ whole genome shotgun (WGS) entry which is preliminary data.</text>
</comment>
<sequence>MMQFVHKKNYTSSYEFYLFCESEDCNKNGSLPGWLKFNSTEPKAKFHGQQEEVELLFVPELPRADNLALFFVIKSVAGIGKLSDASNRAEVILSLSIPITTTNNPIITDDRNNNKSATIGAIVGGVIVGLLLVLCISILFYFYVYKPRKASFKDNENPAPARPMNGTESTDSFRATNFRDRGSLRRVESFPVLLYTHDQLKDFKKKVDPPLYKPAIVPKPWMSMNVLSNSEPNKDGDCKSLGSSSTVPVADKNKSSDIEQLDDISHTSGASQPGKSVRF</sequence>
<reference evidence="3" key="1">
    <citation type="submission" date="2020-08" db="EMBL/GenBank/DDBJ databases">
        <title>Multicomponent nature underlies the extraordinary mechanical properties of spider dragline silk.</title>
        <authorList>
            <person name="Kono N."/>
            <person name="Nakamura H."/>
            <person name="Mori M."/>
            <person name="Yoshida Y."/>
            <person name="Ohtoshi R."/>
            <person name="Malay A.D."/>
            <person name="Moran D.A.P."/>
            <person name="Tomita M."/>
            <person name="Numata K."/>
            <person name="Arakawa K."/>
        </authorList>
    </citation>
    <scope>NUCLEOTIDE SEQUENCE</scope>
</reference>
<dbReference type="AlphaFoldDB" id="A0A8X6YNJ3"/>
<name>A0A8X6YNJ3_9ARAC</name>
<evidence type="ECO:0000313" key="3">
    <source>
        <dbReference type="EMBL" id="GFY73682.1"/>
    </source>
</evidence>
<protein>
    <submittedName>
        <fullName evidence="3">Uncharacterized protein</fullName>
    </submittedName>
</protein>